<keyword evidence="1" id="KW-0479">Metal-binding</keyword>
<dbReference type="PROSITE" id="PS51746">
    <property type="entry name" value="PPM_2"/>
    <property type="match status" value="1"/>
</dbReference>
<keyword evidence="1" id="KW-0378">Hydrolase</keyword>
<proteinExistence type="inferred from homology"/>
<evidence type="ECO:0000259" key="3">
    <source>
        <dbReference type="PROSITE" id="PS51746"/>
    </source>
</evidence>
<dbReference type="PANTHER" id="PTHR12320">
    <property type="entry name" value="PROTEIN PHOSPHATASE 2C"/>
    <property type="match status" value="1"/>
</dbReference>
<feature type="compositionally biased region" description="Low complexity" evidence="2">
    <location>
        <begin position="351"/>
        <end position="362"/>
    </location>
</feature>
<accession>A0A834Z3L1</accession>
<feature type="region of interest" description="Disordered" evidence="2">
    <location>
        <begin position="1"/>
        <end position="22"/>
    </location>
</feature>
<dbReference type="InterPro" id="IPR001932">
    <property type="entry name" value="PPM-type_phosphatase-like_dom"/>
</dbReference>
<dbReference type="PANTHER" id="PTHR12320:SF81">
    <property type="entry name" value="PROTEIN PHOSPHATASE 2C 23-RELATED"/>
    <property type="match status" value="1"/>
</dbReference>
<name>A0A834Z3L1_TETSI</name>
<evidence type="ECO:0000313" key="4">
    <source>
        <dbReference type="EMBL" id="KAF8398685.1"/>
    </source>
</evidence>
<feature type="region of interest" description="Disordered" evidence="2">
    <location>
        <begin position="187"/>
        <end position="222"/>
    </location>
</feature>
<feature type="domain" description="PPM-type phosphatase" evidence="3">
    <location>
        <begin position="518"/>
        <end position="757"/>
    </location>
</feature>
<dbReference type="GO" id="GO:0004722">
    <property type="term" value="F:protein serine/threonine phosphatase activity"/>
    <property type="evidence" value="ECO:0007669"/>
    <property type="project" value="UniProtKB-EC"/>
</dbReference>
<dbReference type="GO" id="GO:0046872">
    <property type="term" value="F:metal ion binding"/>
    <property type="evidence" value="ECO:0007669"/>
    <property type="project" value="UniProtKB-UniRule"/>
</dbReference>
<comment type="catalytic activity">
    <reaction evidence="1">
        <text>O-phospho-L-threonyl-[protein] + H2O = L-threonyl-[protein] + phosphate</text>
        <dbReference type="Rhea" id="RHEA:47004"/>
        <dbReference type="Rhea" id="RHEA-COMP:11060"/>
        <dbReference type="Rhea" id="RHEA-COMP:11605"/>
        <dbReference type="ChEBI" id="CHEBI:15377"/>
        <dbReference type="ChEBI" id="CHEBI:30013"/>
        <dbReference type="ChEBI" id="CHEBI:43474"/>
        <dbReference type="ChEBI" id="CHEBI:61977"/>
        <dbReference type="EC" id="3.1.3.16"/>
    </reaction>
</comment>
<evidence type="ECO:0000313" key="5">
    <source>
        <dbReference type="Proteomes" id="UP000655225"/>
    </source>
</evidence>
<evidence type="ECO:0000256" key="1">
    <source>
        <dbReference type="RuleBase" id="RU366020"/>
    </source>
</evidence>
<dbReference type="EMBL" id="JABCRI010000010">
    <property type="protein sequence ID" value="KAF8398685.1"/>
    <property type="molecule type" value="Genomic_DNA"/>
</dbReference>
<feature type="region of interest" description="Disordered" evidence="2">
    <location>
        <begin position="91"/>
        <end position="124"/>
    </location>
</feature>
<comment type="caution">
    <text evidence="4">The sequence shown here is derived from an EMBL/GenBank/DDBJ whole genome shotgun (WGS) entry which is preliminary data.</text>
</comment>
<reference evidence="4 5" key="1">
    <citation type="submission" date="2020-04" db="EMBL/GenBank/DDBJ databases">
        <title>Plant Genome Project.</title>
        <authorList>
            <person name="Zhang R.-G."/>
        </authorList>
    </citation>
    <scope>NUCLEOTIDE SEQUENCE [LARGE SCALE GENOMIC DNA]</scope>
    <source>
        <strain evidence="4">YNK0</strain>
        <tissue evidence="4">Leaf</tissue>
    </source>
</reference>
<sequence length="769" mass="84517">MVSTGDIGDNLIPPYGPHLNNKSIRVGESQTTRAGAMDGSIGVVPLRDLGPGPVPTTDRSYRLVSPNQDDPFGLDPLIAKLGPFKWRSEPSTNHDTVVGLAGKNRSNDITGSSSSKEKISRHTLQRSKWFGPDLHSENSTEELQELIIATTVDRAIEGNSSWGNQDHKANRLLMKQKIPVTPLSVRSVSLQPSENGGRTQTKAGSEASMDNSSSFHVPTSESLLGRSDERMGWFLKVHKEIVNPLVDDQLEEDGRCTAIVKKLEHLGTLEDNEEMLLHIPELEVSVAFGAPKAADLTKIQCIEHTAGLECCMTIQFVLQKQGWEWMPGGEMESPTGLDSHRMVVVLPENRPSPLSRSRVSSRYPDESGRGVTFGDIESSDPSPISKWVLDKVAVFGEFVGLSYVGHEEEVMALFRSLEHNKGFGGGRASPSKNGQSNKRLVNELRRLSTSVQFSQSQIKRMTAIIAFNLHLHMKDAVPPFLELSISGDWKVGMDLSLCGRRAKESMTVRRKKKNLKIIAGSCYLPKDDELKPRGEDAHFIHKLQRVIGVADGVGGWAKRGVDSGEYSRELMYNSIVAIHKEPYGFVDPERVLEAAYSNTKVEGSSTACIVAFTNKFLHAVNVGDSRFMVIREDRIIYCSPVQLHRFNCPYQLGSGSKCDPPSSAQVLKVPIEVGDIVVAGTDGLFDNLFKHEIADMVIQGMRDGMEPGDVASVIAEHALDASNQKYCLTPFAEASKKAGLEHIGGKYDDITVIVACIGMPEEYYIDHLC</sequence>
<protein>
    <recommendedName>
        <fullName evidence="1">Protein phosphatase</fullName>
        <ecNumber evidence="1">3.1.3.16</ecNumber>
    </recommendedName>
</protein>
<dbReference type="InterPro" id="IPR039123">
    <property type="entry name" value="PPTC7"/>
</dbReference>
<dbReference type="SUPFAM" id="SSF81606">
    <property type="entry name" value="PP2C-like"/>
    <property type="match status" value="1"/>
</dbReference>
<dbReference type="EC" id="3.1.3.16" evidence="1"/>
<dbReference type="SMART" id="SM00332">
    <property type="entry name" value="PP2Cc"/>
    <property type="match status" value="1"/>
</dbReference>
<dbReference type="OrthoDB" id="60843at2759"/>
<dbReference type="AlphaFoldDB" id="A0A834Z3L1"/>
<dbReference type="InterPro" id="IPR036457">
    <property type="entry name" value="PPM-type-like_dom_sf"/>
</dbReference>
<organism evidence="4 5">
    <name type="scientific">Tetracentron sinense</name>
    <name type="common">Spur-leaf</name>
    <dbReference type="NCBI Taxonomy" id="13715"/>
    <lineage>
        <taxon>Eukaryota</taxon>
        <taxon>Viridiplantae</taxon>
        <taxon>Streptophyta</taxon>
        <taxon>Embryophyta</taxon>
        <taxon>Tracheophyta</taxon>
        <taxon>Spermatophyta</taxon>
        <taxon>Magnoliopsida</taxon>
        <taxon>Trochodendrales</taxon>
        <taxon>Trochodendraceae</taxon>
        <taxon>Tetracentron</taxon>
    </lineage>
</organism>
<dbReference type="Gene3D" id="3.60.40.10">
    <property type="entry name" value="PPM-type phosphatase domain"/>
    <property type="match status" value="2"/>
</dbReference>
<dbReference type="SMART" id="SM00331">
    <property type="entry name" value="PP2C_SIG"/>
    <property type="match status" value="1"/>
</dbReference>
<keyword evidence="1" id="KW-0904">Protein phosphatase</keyword>
<keyword evidence="5" id="KW-1185">Reference proteome</keyword>
<keyword evidence="1" id="KW-0464">Manganese</keyword>
<feature type="region of interest" description="Disordered" evidence="2">
    <location>
        <begin position="350"/>
        <end position="375"/>
    </location>
</feature>
<dbReference type="Proteomes" id="UP000655225">
    <property type="component" value="Unassembled WGS sequence"/>
</dbReference>
<evidence type="ECO:0000256" key="2">
    <source>
        <dbReference type="SAM" id="MobiDB-lite"/>
    </source>
</evidence>
<comment type="cofactor">
    <cofactor evidence="1">
        <name>Mg(2+)</name>
        <dbReference type="ChEBI" id="CHEBI:18420"/>
    </cofactor>
</comment>
<keyword evidence="1" id="KW-0460">Magnesium</keyword>
<gene>
    <name evidence="4" type="ORF">HHK36_014540</name>
</gene>
<comment type="similarity">
    <text evidence="1">Belongs to the PP2C family.</text>
</comment>
<comment type="catalytic activity">
    <reaction evidence="1">
        <text>O-phospho-L-seryl-[protein] + H2O = L-seryl-[protein] + phosphate</text>
        <dbReference type="Rhea" id="RHEA:20629"/>
        <dbReference type="Rhea" id="RHEA-COMP:9863"/>
        <dbReference type="Rhea" id="RHEA-COMP:11604"/>
        <dbReference type="ChEBI" id="CHEBI:15377"/>
        <dbReference type="ChEBI" id="CHEBI:29999"/>
        <dbReference type="ChEBI" id="CHEBI:43474"/>
        <dbReference type="ChEBI" id="CHEBI:83421"/>
        <dbReference type="EC" id="3.1.3.16"/>
    </reaction>
</comment>
<comment type="cofactor">
    <cofactor evidence="1">
        <name>Mn(2+)</name>
        <dbReference type="ChEBI" id="CHEBI:29035"/>
    </cofactor>
</comment>